<dbReference type="EMBL" id="CM042888">
    <property type="protein sequence ID" value="KAI4325059.1"/>
    <property type="molecule type" value="Genomic_DNA"/>
</dbReference>
<keyword evidence="2" id="KW-1185">Reference proteome</keyword>
<organism evidence="1 2">
    <name type="scientific">Melastoma candidum</name>
    <dbReference type="NCBI Taxonomy" id="119954"/>
    <lineage>
        <taxon>Eukaryota</taxon>
        <taxon>Viridiplantae</taxon>
        <taxon>Streptophyta</taxon>
        <taxon>Embryophyta</taxon>
        <taxon>Tracheophyta</taxon>
        <taxon>Spermatophyta</taxon>
        <taxon>Magnoliopsida</taxon>
        <taxon>eudicotyledons</taxon>
        <taxon>Gunneridae</taxon>
        <taxon>Pentapetalae</taxon>
        <taxon>rosids</taxon>
        <taxon>malvids</taxon>
        <taxon>Myrtales</taxon>
        <taxon>Melastomataceae</taxon>
        <taxon>Melastomatoideae</taxon>
        <taxon>Melastomateae</taxon>
        <taxon>Melastoma</taxon>
    </lineage>
</organism>
<dbReference type="Proteomes" id="UP001057402">
    <property type="component" value="Chromosome 9"/>
</dbReference>
<protein>
    <submittedName>
        <fullName evidence="1">Uncharacterized protein</fullName>
    </submittedName>
</protein>
<gene>
    <name evidence="1" type="ORF">MLD38_030487</name>
</gene>
<evidence type="ECO:0000313" key="2">
    <source>
        <dbReference type="Proteomes" id="UP001057402"/>
    </source>
</evidence>
<name>A0ACB9MNW5_9MYRT</name>
<reference evidence="2" key="1">
    <citation type="journal article" date="2023" name="Front. Plant Sci.">
        <title>Chromosomal-level genome assembly of Melastoma candidum provides insights into trichome evolution.</title>
        <authorList>
            <person name="Zhong Y."/>
            <person name="Wu W."/>
            <person name="Sun C."/>
            <person name="Zou P."/>
            <person name="Liu Y."/>
            <person name="Dai S."/>
            <person name="Zhou R."/>
        </authorList>
    </citation>
    <scope>NUCLEOTIDE SEQUENCE [LARGE SCALE GENOMIC DNA]</scope>
</reference>
<sequence length="195" mass="22291">MIEGHVKAGNVLYRGCTEWPTMTFSYLTCGSWSALFRHDGKRIWDEPIIEHYGCFVDILCGAAVLKEAKYVINTMPVKLNHYMDELAQWLSGNLKMGEYAARNFVKIAPETIGCYVVLSNMWNKVAEVRETTRKMGFEKDPVCISFERKGVLHEFTVGERSHLQTDKIFLKLTGMGEKLKSACHALTLTKFFCVY</sequence>
<proteinExistence type="predicted"/>
<evidence type="ECO:0000313" key="1">
    <source>
        <dbReference type="EMBL" id="KAI4325059.1"/>
    </source>
</evidence>
<comment type="caution">
    <text evidence="1">The sequence shown here is derived from an EMBL/GenBank/DDBJ whole genome shotgun (WGS) entry which is preliminary data.</text>
</comment>
<accession>A0ACB9MNW5</accession>